<dbReference type="SUPFAM" id="SSF69279">
    <property type="entry name" value="Phage tail proteins"/>
    <property type="match status" value="1"/>
</dbReference>
<protein>
    <submittedName>
        <fullName evidence="1">Uncharacterized protein</fullName>
    </submittedName>
</protein>
<proteinExistence type="predicted"/>
<reference evidence="1" key="1">
    <citation type="submission" date="2020-12" db="EMBL/GenBank/DDBJ databases">
        <title>Enhanced detection system for hospital associated transmission using whole genome sequencing surveillance.</title>
        <authorList>
            <person name="Harrison L.H."/>
            <person name="Van Tyne D."/>
            <person name="Marsh J.W."/>
            <person name="Griffith M.P."/>
            <person name="Snyder D.J."/>
            <person name="Cooper V.S."/>
            <person name="Mustapha M."/>
        </authorList>
    </citation>
    <scope>NUCLEOTIDE SEQUENCE</scope>
    <source>
        <strain evidence="1">PSB00042</strain>
    </source>
</reference>
<name>A0A8I1JNM3_PSEPU</name>
<comment type="caution">
    <text evidence="1">The sequence shown here is derived from an EMBL/GenBank/DDBJ whole genome shotgun (WGS) entry which is preliminary data.</text>
</comment>
<gene>
    <name evidence="1" type="ORF">JEU22_32565</name>
</gene>
<dbReference type="Gene3D" id="2.30.110.50">
    <property type="match status" value="1"/>
</dbReference>
<sequence length="85" mass="9077">MQAACVSAGACLNLEALLNQPAFLSFGFAGEGIHGLIPQVGQGESGKPLKRYSLVLLPCLAYLDGRTNQRIFPNTVTRMLITLSL</sequence>
<organism evidence="1 2">
    <name type="scientific">Pseudomonas putida</name>
    <name type="common">Arthrobacter siderocapsulatus</name>
    <dbReference type="NCBI Taxonomy" id="303"/>
    <lineage>
        <taxon>Bacteria</taxon>
        <taxon>Pseudomonadati</taxon>
        <taxon>Pseudomonadota</taxon>
        <taxon>Gammaproteobacteria</taxon>
        <taxon>Pseudomonadales</taxon>
        <taxon>Pseudomonadaceae</taxon>
        <taxon>Pseudomonas</taxon>
    </lineage>
</organism>
<accession>A0A8I1JNM3</accession>
<dbReference type="AlphaFoldDB" id="A0A8I1JNM3"/>
<dbReference type="EMBL" id="JAEHTE010000092">
    <property type="protein sequence ID" value="MBI6888651.1"/>
    <property type="molecule type" value="Genomic_DNA"/>
</dbReference>
<dbReference type="Proteomes" id="UP000637061">
    <property type="component" value="Unassembled WGS sequence"/>
</dbReference>
<evidence type="ECO:0000313" key="1">
    <source>
        <dbReference type="EMBL" id="MBI6888651.1"/>
    </source>
</evidence>
<evidence type="ECO:0000313" key="2">
    <source>
        <dbReference type="Proteomes" id="UP000637061"/>
    </source>
</evidence>